<reference evidence="2 3" key="1">
    <citation type="journal article" date="2015" name="BMC Genomics">
        <title>The genome of the truffle-parasite Tolypocladium ophioglossoides and the evolution of antifungal peptaibiotics.</title>
        <authorList>
            <person name="Quandt C.A."/>
            <person name="Bushley K.E."/>
            <person name="Spatafora J.W."/>
        </authorList>
    </citation>
    <scope>NUCLEOTIDE SEQUENCE [LARGE SCALE GENOMIC DNA]</scope>
    <source>
        <strain evidence="2 3">CBS 100239</strain>
    </source>
</reference>
<dbReference type="Proteomes" id="UP000036947">
    <property type="component" value="Unassembled WGS sequence"/>
</dbReference>
<organism evidence="2 3">
    <name type="scientific">Tolypocladium ophioglossoides (strain CBS 100239)</name>
    <name type="common">Snaketongue truffleclub</name>
    <name type="synonym">Elaphocordyceps ophioglossoides</name>
    <dbReference type="NCBI Taxonomy" id="1163406"/>
    <lineage>
        <taxon>Eukaryota</taxon>
        <taxon>Fungi</taxon>
        <taxon>Dikarya</taxon>
        <taxon>Ascomycota</taxon>
        <taxon>Pezizomycotina</taxon>
        <taxon>Sordariomycetes</taxon>
        <taxon>Hypocreomycetidae</taxon>
        <taxon>Hypocreales</taxon>
        <taxon>Ophiocordycipitaceae</taxon>
        <taxon>Tolypocladium</taxon>
    </lineage>
</organism>
<feature type="region of interest" description="Disordered" evidence="1">
    <location>
        <begin position="267"/>
        <end position="315"/>
    </location>
</feature>
<proteinExistence type="predicted"/>
<dbReference type="EMBL" id="LFRF01000001">
    <property type="protein sequence ID" value="KND95157.1"/>
    <property type="molecule type" value="Genomic_DNA"/>
</dbReference>
<feature type="compositionally biased region" description="Low complexity" evidence="1">
    <location>
        <begin position="284"/>
        <end position="293"/>
    </location>
</feature>
<dbReference type="AlphaFoldDB" id="A0A0L0NLZ5"/>
<evidence type="ECO:0000313" key="2">
    <source>
        <dbReference type="EMBL" id="KND95157.1"/>
    </source>
</evidence>
<accession>A0A0L0NLZ5</accession>
<name>A0A0L0NLZ5_TOLOC</name>
<comment type="caution">
    <text evidence="2">The sequence shown here is derived from an EMBL/GenBank/DDBJ whole genome shotgun (WGS) entry which is preliminary data.</text>
</comment>
<evidence type="ECO:0000256" key="1">
    <source>
        <dbReference type="SAM" id="MobiDB-lite"/>
    </source>
</evidence>
<protein>
    <submittedName>
        <fullName evidence="2">Uncharacterized protein</fullName>
    </submittedName>
</protein>
<sequence length="315" mass="34009">MVDSPQPVRQATSRQGCSGWMMASASRWLMRGRLWQRLWQRLLPAPNGGVLLHSGQAERMRQETTLRLPHPQGCSCLCRAGSISHASLDSSTFRPCITESLIARLKALYGHLCTAVTQPCPLSGCPKPSHPPPKQENLTPWWQDASAIIHPRPPSLHGRARCPHILNPPLLPSVPFVSSSLSSNCTSYPAALACPCADFFAPRLKASLFALAAARANSSKPAHLFNQRRPYAPSPSSLHCCTRSTAARALAPFPTCLSETRLLAGPALPSPTTRTGAPSRRINTPASSASTPSDPRRRRFSASAAPKARTLASIR</sequence>
<keyword evidence="3" id="KW-1185">Reference proteome</keyword>
<gene>
    <name evidence="2" type="ORF">TOPH_00174</name>
</gene>
<evidence type="ECO:0000313" key="3">
    <source>
        <dbReference type="Proteomes" id="UP000036947"/>
    </source>
</evidence>